<keyword evidence="2" id="KW-1185">Reference proteome</keyword>
<comment type="caution">
    <text evidence="1">The sequence shown here is derived from an EMBL/GenBank/DDBJ whole genome shotgun (WGS) entry which is preliminary data.</text>
</comment>
<gene>
    <name evidence="1" type="ORF">LX69_01149</name>
</gene>
<organism evidence="1 2">
    <name type="scientific">Breznakibacter xylanolyticus</name>
    <dbReference type="NCBI Taxonomy" id="990"/>
    <lineage>
        <taxon>Bacteria</taxon>
        <taxon>Pseudomonadati</taxon>
        <taxon>Bacteroidota</taxon>
        <taxon>Bacteroidia</taxon>
        <taxon>Marinilabiliales</taxon>
        <taxon>Marinilabiliaceae</taxon>
        <taxon>Breznakibacter</taxon>
    </lineage>
</organism>
<dbReference type="EMBL" id="QKZK01000007">
    <property type="protein sequence ID" value="PZX18112.1"/>
    <property type="molecule type" value="Genomic_DNA"/>
</dbReference>
<dbReference type="AlphaFoldDB" id="A0A2W7P3Y2"/>
<evidence type="ECO:0000313" key="2">
    <source>
        <dbReference type="Proteomes" id="UP000249239"/>
    </source>
</evidence>
<dbReference type="Proteomes" id="UP000249239">
    <property type="component" value="Unassembled WGS sequence"/>
</dbReference>
<accession>A0A2W7P3Y2</accession>
<proteinExistence type="predicted"/>
<reference evidence="1 2" key="1">
    <citation type="submission" date="2018-06" db="EMBL/GenBank/DDBJ databases">
        <title>Genomic Encyclopedia of Archaeal and Bacterial Type Strains, Phase II (KMG-II): from individual species to whole genera.</title>
        <authorList>
            <person name="Goeker M."/>
        </authorList>
    </citation>
    <scope>NUCLEOTIDE SEQUENCE [LARGE SCALE GENOMIC DNA]</scope>
    <source>
        <strain evidence="1 2">DSM 6779</strain>
    </source>
</reference>
<evidence type="ECO:0000313" key="1">
    <source>
        <dbReference type="EMBL" id="PZX18112.1"/>
    </source>
</evidence>
<name>A0A2W7P3Y2_9BACT</name>
<sequence>MNMTNPDISQSIVRATLIAEAERLSAKTVAFIASRIDADWHERLKQHDLKPIRDRYPELTDHINALIQLHNNVAMAKTMNLPSFPIVSNN</sequence>
<protein>
    <submittedName>
        <fullName evidence="1">Uncharacterized protein</fullName>
    </submittedName>
</protein>